<dbReference type="GO" id="GO:0047837">
    <property type="term" value="F:D-xylose 1-dehydrogenase (NADP+) activity"/>
    <property type="evidence" value="ECO:0007669"/>
    <property type="project" value="UniProtKB-EC"/>
</dbReference>
<dbReference type="AlphaFoldDB" id="A0A9W7GB06"/>
<evidence type="ECO:0000259" key="7">
    <source>
        <dbReference type="Pfam" id="PF22725"/>
    </source>
</evidence>
<name>A0A9W7GB06_9STRA</name>
<dbReference type="EMBL" id="BRYA01000109">
    <property type="protein sequence ID" value="GMI39702.1"/>
    <property type="molecule type" value="Genomic_DNA"/>
</dbReference>
<comment type="catalytic activity">
    <reaction evidence="5">
        <text>D-xylose + NADP(+) = D-xylono-1,5-lactone + NADPH + H(+)</text>
        <dbReference type="Rhea" id="RHEA:22000"/>
        <dbReference type="ChEBI" id="CHEBI:15378"/>
        <dbReference type="ChEBI" id="CHEBI:15867"/>
        <dbReference type="ChEBI" id="CHEBI:53455"/>
        <dbReference type="ChEBI" id="CHEBI:57783"/>
        <dbReference type="ChEBI" id="CHEBI:58349"/>
        <dbReference type="EC" id="1.1.1.179"/>
    </reaction>
</comment>
<dbReference type="Gene3D" id="3.30.360.10">
    <property type="entry name" value="Dihydrodipicolinate Reductase, domain 2"/>
    <property type="match status" value="1"/>
</dbReference>
<sequence>MEEFTLSAPLDVVLTNTTAGNKYEDYASKDHNSFLLTTPALKWGILGTGRICNDFTQALKHLPTASVVACASRNSLPNASLFASKHNIPRSYGTYAELCNDEDVEIIYVGNVHLFRREVGEMVLNAGKHCLLEKPMALTKSDALYLSTLATSKNLFLSEGMWTRYFPAIEHVRALISDAAIGDVTTVSSDFHFHTPDQEKYPESPLYDKKLAGGAAMYLASYPIAASLCCFPSWPDKIVCNGVVDSATGIDTMGSISLRFPPLEGGDEAKSRDRLDNKGAGMANLHFGFLGESSEETTIVGTGGRIIIHTPAHCPTSITVITKQPGAKRGEVEKETLTFPLPITPEDVKDSGGYYYPNSAGLAYEAAAVARCVGGGKIETPQYTREEMVKVMEIIDEYKKQIGIQEGYEGEEEKEEGKVEVKT</sequence>
<dbReference type="Pfam" id="PF01408">
    <property type="entry name" value="GFO_IDH_MocA"/>
    <property type="match status" value="1"/>
</dbReference>
<organism evidence="8 9">
    <name type="scientific">Triparma columacea</name>
    <dbReference type="NCBI Taxonomy" id="722753"/>
    <lineage>
        <taxon>Eukaryota</taxon>
        <taxon>Sar</taxon>
        <taxon>Stramenopiles</taxon>
        <taxon>Ochrophyta</taxon>
        <taxon>Bolidophyceae</taxon>
        <taxon>Parmales</taxon>
        <taxon>Triparmaceae</taxon>
        <taxon>Triparma</taxon>
    </lineage>
</organism>
<gene>
    <name evidence="8" type="ORF">TrCOL_g3299</name>
</gene>
<keyword evidence="2" id="KW-0560">Oxidoreductase</keyword>
<dbReference type="SUPFAM" id="SSF55347">
    <property type="entry name" value="Glyceraldehyde-3-phosphate dehydrogenase-like, C-terminal domain"/>
    <property type="match status" value="1"/>
</dbReference>
<evidence type="ECO:0000256" key="3">
    <source>
        <dbReference type="ARBA" id="ARBA00038984"/>
    </source>
</evidence>
<evidence type="ECO:0000256" key="2">
    <source>
        <dbReference type="ARBA" id="ARBA00023002"/>
    </source>
</evidence>
<accession>A0A9W7GB06</accession>
<dbReference type="OrthoDB" id="2129491at2759"/>
<proteinExistence type="inferred from homology"/>
<dbReference type="PANTHER" id="PTHR22604">
    <property type="entry name" value="OXIDOREDUCTASES"/>
    <property type="match status" value="1"/>
</dbReference>
<dbReference type="EC" id="1.1.1.179" evidence="3"/>
<dbReference type="Gene3D" id="3.40.50.720">
    <property type="entry name" value="NAD(P)-binding Rossmann-like Domain"/>
    <property type="match status" value="1"/>
</dbReference>
<dbReference type="PANTHER" id="PTHR22604:SF105">
    <property type="entry name" value="TRANS-1,2-DIHYDROBENZENE-1,2-DIOL DEHYDROGENASE"/>
    <property type="match status" value="1"/>
</dbReference>
<protein>
    <recommendedName>
        <fullName evidence="3">D-xylose 1-dehydrogenase (NADP(+), D-xylono-1,5-lactone-forming)</fullName>
        <ecNumber evidence="3">1.1.1.179</ecNumber>
    </recommendedName>
    <alternativeName>
        <fullName evidence="4">D-xylose-NADP dehydrogenase</fullName>
    </alternativeName>
</protein>
<dbReference type="Pfam" id="PF22725">
    <property type="entry name" value="GFO_IDH_MocA_C3"/>
    <property type="match status" value="1"/>
</dbReference>
<keyword evidence="9" id="KW-1185">Reference proteome</keyword>
<dbReference type="Proteomes" id="UP001165065">
    <property type="component" value="Unassembled WGS sequence"/>
</dbReference>
<evidence type="ECO:0000256" key="4">
    <source>
        <dbReference type="ARBA" id="ARBA00042988"/>
    </source>
</evidence>
<reference evidence="9" key="1">
    <citation type="journal article" date="2023" name="Commun. Biol.">
        <title>Genome analysis of Parmales, the sister group of diatoms, reveals the evolutionary specialization of diatoms from phago-mixotrophs to photoautotrophs.</title>
        <authorList>
            <person name="Ban H."/>
            <person name="Sato S."/>
            <person name="Yoshikawa S."/>
            <person name="Yamada K."/>
            <person name="Nakamura Y."/>
            <person name="Ichinomiya M."/>
            <person name="Sato N."/>
            <person name="Blanc-Mathieu R."/>
            <person name="Endo H."/>
            <person name="Kuwata A."/>
            <person name="Ogata H."/>
        </authorList>
    </citation>
    <scope>NUCLEOTIDE SEQUENCE [LARGE SCALE GENOMIC DNA]</scope>
</reference>
<feature type="domain" description="GFO/IDH/MocA-like oxidoreductase" evidence="7">
    <location>
        <begin position="170"/>
        <end position="261"/>
    </location>
</feature>
<dbReference type="InterPro" id="IPR000683">
    <property type="entry name" value="Gfo/Idh/MocA-like_OxRdtase_N"/>
</dbReference>
<evidence type="ECO:0000313" key="9">
    <source>
        <dbReference type="Proteomes" id="UP001165065"/>
    </source>
</evidence>
<dbReference type="InterPro" id="IPR050984">
    <property type="entry name" value="Gfo/Idh/MocA_domain"/>
</dbReference>
<dbReference type="SUPFAM" id="SSF51735">
    <property type="entry name" value="NAD(P)-binding Rossmann-fold domains"/>
    <property type="match status" value="1"/>
</dbReference>
<dbReference type="InterPro" id="IPR036291">
    <property type="entry name" value="NAD(P)-bd_dom_sf"/>
</dbReference>
<dbReference type="InterPro" id="IPR055170">
    <property type="entry name" value="GFO_IDH_MocA-like_dom"/>
</dbReference>
<evidence type="ECO:0000256" key="5">
    <source>
        <dbReference type="ARBA" id="ARBA00049233"/>
    </source>
</evidence>
<evidence type="ECO:0000256" key="1">
    <source>
        <dbReference type="ARBA" id="ARBA00010928"/>
    </source>
</evidence>
<dbReference type="GO" id="GO:0000166">
    <property type="term" value="F:nucleotide binding"/>
    <property type="evidence" value="ECO:0007669"/>
    <property type="project" value="InterPro"/>
</dbReference>
<comment type="similarity">
    <text evidence="1">Belongs to the Gfo/Idh/MocA family.</text>
</comment>
<evidence type="ECO:0000259" key="6">
    <source>
        <dbReference type="Pfam" id="PF01408"/>
    </source>
</evidence>
<comment type="caution">
    <text evidence="8">The sequence shown here is derived from an EMBL/GenBank/DDBJ whole genome shotgun (WGS) entry which is preliminary data.</text>
</comment>
<evidence type="ECO:0000313" key="8">
    <source>
        <dbReference type="EMBL" id="GMI39702.1"/>
    </source>
</evidence>
<feature type="domain" description="Gfo/Idh/MocA-like oxidoreductase N-terminal" evidence="6">
    <location>
        <begin position="41"/>
        <end position="159"/>
    </location>
</feature>